<evidence type="ECO:0000313" key="3">
    <source>
        <dbReference type="Proteomes" id="UP000005237"/>
    </source>
</evidence>
<protein>
    <submittedName>
        <fullName evidence="2">Uncharacterized protein</fullName>
    </submittedName>
</protein>
<feature type="region of interest" description="Disordered" evidence="1">
    <location>
        <begin position="1"/>
        <end position="22"/>
    </location>
</feature>
<reference evidence="3" key="1">
    <citation type="submission" date="2010-08" db="EMBL/GenBank/DDBJ databases">
        <authorList>
            <consortium name="Caenorhabditis japonica Sequencing Consortium"/>
            <person name="Wilson R.K."/>
        </authorList>
    </citation>
    <scope>NUCLEOTIDE SEQUENCE [LARGE SCALE GENOMIC DNA]</scope>
    <source>
        <strain evidence="3">DF5081</strain>
    </source>
</reference>
<feature type="region of interest" description="Disordered" evidence="1">
    <location>
        <begin position="51"/>
        <end position="114"/>
    </location>
</feature>
<feature type="compositionally biased region" description="Basic and acidic residues" evidence="1">
    <location>
        <begin position="51"/>
        <end position="63"/>
    </location>
</feature>
<evidence type="ECO:0000256" key="1">
    <source>
        <dbReference type="SAM" id="MobiDB-lite"/>
    </source>
</evidence>
<sequence>MDRIPYGTAGPQVPPRGGGLPIDFNMNMASNYWGGNKRIGAPLGVMSRDVDSYQHDDTNSKANDKKKKTTTTTTTASSSIATSSSKPKQRKARKQVKKSPAKKEEKAKIINQNI</sequence>
<dbReference type="AlphaFoldDB" id="A0A8R1ERC4"/>
<name>A0A8R1ERC4_CAEJA</name>
<accession>A0A8R1ERC4</accession>
<proteinExistence type="predicted"/>
<organism evidence="2 3">
    <name type="scientific">Caenorhabditis japonica</name>
    <dbReference type="NCBI Taxonomy" id="281687"/>
    <lineage>
        <taxon>Eukaryota</taxon>
        <taxon>Metazoa</taxon>
        <taxon>Ecdysozoa</taxon>
        <taxon>Nematoda</taxon>
        <taxon>Chromadorea</taxon>
        <taxon>Rhabditida</taxon>
        <taxon>Rhabditina</taxon>
        <taxon>Rhabditomorpha</taxon>
        <taxon>Rhabditoidea</taxon>
        <taxon>Rhabditidae</taxon>
        <taxon>Peloderinae</taxon>
        <taxon>Caenorhabditis</taxon>
    </lineage>
</organism>
<feature type="compositionally biased region" description="Low complexity" evidence="1">
    <location>
        <begin position="70"/>
        <end position="86"/>
    </location>
</feature>
<dbReference type="EnsemblMetazoa" id="CJA40270.1">
    <property type="protein sequence ID" value="CJA40270.1"/>
    <property type="gene ID" value="WBGene00216118"/>
</dbReference>
<dbReference type="Proteomes" id="UP000005237">
    <property type="component" value="Unassembled WGS sequence"/>
</dbReference>
<feature type="compositionally biased region" description="Basic residues" evidence="1">
    <location>
        <begin position="87"/>
        <end position="100"/>
    </location>
</feature>
<evidence type="ECO:0000313" key="2">
    <source>
        <dbReference type="EnsemblMetazoa" id="CJA40270.1"/>
    </source>
</evidence>
<keyword evidence="3" id="KW-1185">Reference proteome</keyword>
<reference evidence="2" key="2">
    <citation type="submission" date="2022-06" db="UniProtKB">
        <authorList>
            <consortium name="EnsemblMetazoa"/>
        </authorList>
    </citation>
    <scope>IDENTIFICATION</scope>
    <source>
        <strain evidence="2">DF5081</strain>
    </source>
</reference>